<evidence type="ECO:0000313" key="1">
    <source>
        <dbReference type="EMBL" id="KAA6330125.1"/>
    </source>
</evidence>
<accession>A0A5J4R942</accession>
<sequence>MKKNMGTGACTSRYRKFMNIMRNMCILLLFFATSHIVASSGQVFNEIGKNSDNHSTTSISPQQNSKRITGKVTDATGEPIIGASVLEKGTQNGAITDIEDKYAIEFQSNNKVLTVSYIGYISKDVSVGNTSVLNVVLEENVQKLVLLIMYRYYHFK</sequence>
<name>A0A5J4R942_9ZZZZ</name>
<organism evidence="1">
    <name type="scientific">termite gut metagenome</name>
    <dbReference type="NCBI Taxonomy" id="433724"/>
    <lineage>
        <taxon>unclassified sequences</taxon>
        <taxon>metagenomes</taxon>
        <taxon>organismal metagenomes</taxon>
    </lineage>
</organism>
<dbReference type="FunFam" id="2.60.40.1120:FF:000003">
    <property type="entry name" value="Outer membrane protein Omp121"/>
    <property type="match status" value="1"/>
</dbReference>
<dbReference type="SUPFAM" id="SSF49464">
    <property type="entry name" value="Carboxypeptidase regulatory domain-like"/>
    <property type="match status" value="1"/>
</dbReference>
<proteinExistence type="predicted"/>
<dbReference type="InterPro" id="IPR008969">
    <property type="entry name" value="CarboxyPept-like_regulatory"/>
</dbReference>
<comment type="caution">
    <text evidence="1">The sequence shown here is derived from an EMBL/GenBank/DDBJ whole genome shotgun (WGS) entry which is preliminary data.</text>
</comment>
<keyword evidence="1" id="KW-0675">Receptor</keyword>
<gene>
    <name evidence="1" type="ORF">EZS27_021140</name>
</gene>
<dbReference type="EMBL" id="SNRY01001546">
    <property type="protein sequence ID" value="KAA6330125.1"/>
    <property type="molecule type" value="Genomic_DNA"/>
</dbReference>
<dbReference type="Gene3D" id="2.60.40.1120">
    <property type="entry name" value="Carboxypeptidase-like, regulatory domain"/>
    <property type="match status" value="1"/>
</dbReference>
<protein>
    <submittedName>
        <fullName evidence="1">TonB-dependent receptor SusC</fullName>
    </submittedName>
</protein>
<dbReference type="Pfam" id="PF13715">
    <property type="entry name" value="CarbopepD_reg_2"/>
    <property type="match status" value="1"/>
</dbReference>
<reference evidence="1" key="1">
    <citation type="submission" date="2019-03" db="EMBL/GenBank/DDBJ databases">
        <title>Single cell metagenomics reveals metabolic interactions within the superorganism composed of flagellate Streblomastix strix and complex community of Bacteroidetes bacteria on its surface.</title>
        <authorList>
            <person name="Treitli S.C."/>
            <person name="Kolisko M."/>
            <person name="Husnik F."/>
            <person name="Keeling P."/>
            <person name="Hampl V."/>
        </authorList>
    </citation>
    <scope>NUCLEOTIDE SEQUENCE</scope>
    <source>
        <strain evidence="1">STM</strain>
    </source>
</reference>
<dbReference type="AlphaFoldDB" id="A0A5J4R942"/>